<evidence type="ECO:0000256" key="1">
    <source>
        <dbReference type="SAM" id="SignalP"/>
    </source>
</evidence>
<reference evidence="2 3" key="1">
    <citation type="submission" date="2020-09" db="EMBL/GenBank/DDBJ databases">
        <title>Roseomonas.</title>
        <authorList>
            <person name="Zhu W."/>
        </authorList>
    </citation>
    <scope>NUCLEOTIDE SEQUENCE [LARGE SCALE GENOMIC DNA]</scope>
    <source>
        <strain evidence="2 3">1311</strain>
    </source>
</reference>
<feature type="signal peptide" evidence="1">
    <location>
        <begin position="1"/>
        <end position="27"/>
    </location>
</feature>
<name>A0ABS3K697_9PROT</name>
<dbReference type="RefSeq" id="WP_207444617.1">
    <property type="nucleotide sequence ID" value="NZ_CP061091.1"/>
</dbReference>
<accession>A0ABS3K697</accession>
<sequence>MRQHLPPFRTALALLAMAMAGTTAASAQGIGQMGLLNQGEHLNVPEARTQPGNIVGGGHVTVLQAGTEHTVLLHSSPGYAFAAAGIPVDTGGSNGDLLYLIPAGQSGAVLAATPAIR</sequence>
<protein>
    <submittedName>
        <fullName evidence="2">Uncharacterized protein</fullName>
    </submittedName>
</protein>
<gene>
    <name evidence="2" type="ORF">IAI60_00010</name>
</gene>
<evidence type="ECO:0000313" key="3">
    <source>
        <dbReference type="Proteomes" id="UP001518990"/>
    </source>
</evidence>
<comment type="caution">
    <text evidence="2">The sequence shown here is derived from an EMBL/GenBank/DDBJ whole genome shotgun (WGS) entry which is preliminary data.</text>
</comment>
<keyword evidence="1" id="KW-0732">Signal</keyword>
<dbReference type="Proteomes" id="UP001518990">
    <property type="component" value="Unassembled WGS sequence"/>
</dbReference>
<dbReference type="EMBL" id="JACTNF010000001">
    <property type="protein sequence ID" value="MBO1072985.1"/>
    <property type="molecule type" value="Genomic_DNA"/>
</dbReference>
<feature type="chain" id="PRO_5047486960" evidence="1">
    <location>
        <begin position="28"/>
        <end position="117"/>
    </location>
</feature>
<proteinExistence type="predicted"/>
<organism evidence="2 3">
    <name type="scientific">Roseomonas marmotae</name>
    <dbReference type="NCBI Taxonomy" id="2768161"/>
    <lineage>
        <taxon>Bacteria</taxon>
        <taxon>Pseudomonadati</taxon>
        <taxon>Pseudomonadota</taxon>
        <taxon>Alphaproteobacteria</taxon>
        <taxon>Acetobacterales</taxon>
        <taxon>Roseomonadaceae</taxon>
        <taxon>Roseomonas</taxon>
    </lineage>
</organism>
<evidence type="ECO:0000313" key="2">
    <source>
        <dbReference type="EMBL" id="MBO1072985.1"/>
    </source>
</evidence>
<keyword evidence="3" id="KW-1185">Reference proteome</keyword>